<evidence type="ECO:0000313" key="1">
    <source>
        <dbReference type="EMBL" id="GEP45706.1"/>
    </source>
</evidence>
<gene>
    <name evidence="1" type="ORF">BGE01nite_49970</name>
</gene>
<protein>
    <submittedName>
        <fullName evidence="1">Uncharacterized protein</fullName>
    </submittedName>
</protein>
<dbReference type="EMBL" id="BKAG01000056">
    <property type="protein sequence ID" value="GEP45706.1"/>
    <property type="molecule type" value="Genomic_DNA"/>
</dbReference>
<accession>A0A512MG79</accession>
<dbReference type="Proteomes" id="UP000321577">
    <property type="component" value="Unassembled WGS sequence"/>
</dbReference>
<dbReference type="AlphaFoldDB" id="A0A512MG79"/>
<proteinExistence type="predicted"/>
<sequence>MQWYPNGWPGSINLDMVGAKFMVPLATANQSVIRGLGPADLTNTVEKSSLTFMDGLPSSTRNYAVGQFLEKNVILNRRAQRPQWHGPQ</sequence>
<comment type="caution">
    <text evidence="1">The sequence shown here is derived from an EMBL/GenBank/DDBJ whole genome shotgun (WGS) entry which is preliminary data.</text>
</comment>
<reference evidence="1 2" key="1">
    <citation type="submission" date="2019-07" db="EMBL/GenBank/DDBJ databases">
        <title>Whole genome shotgun sequence of Brevifollis gellanilyticus NBRC 108608.</title>
        <authorList>
            <person name="Hosoyama A."/>
            <person name="Uohara A."/>
            <person name="Ohji S."/>
            <person name="Ichikawa N."/>
        </authorList>
    </citation>
    <scope>NUCLEOTIDE SEQUENCE [LARGE SCALE GENOMIC DNA]</scope>
    <source>
        <strain evidence="1 2">NBRC 108608</strain>
    </source>
</reference>
<keyword evidence="2" id="KW-1185">Reference proteome</keyword>
<evidence type="ECO:0000313" key="2">
    <source>
        <dbReference type="Proteomes" id="UP000321577"/>
    </source>
</evidence>
<organism evidence="1 2">
    <name type="scientific">Brevifollis gellanilyticus</name>
    <dbReference type="NCBI Taxonomy" id="748831"/>
    <lineage>
        <taxon>Bacteria</taxon>
        <taxon>Pseudomonadati</taxon>
        <taxon>Verrucomicrobiota</taxon>
        <taxon>Verrucomicrobiia</taxon>
        <taxon>Verrucomicrobiales</taxon>
        <taxon>Verrucomicrobiaceae</taxon>
    </lineage>
</organism>
<name>A0A512MG79_9BACT</name>
<dbReference type="RefSeq" id="WP_146854850.1">
    <property type="nucleotide sequence ID" value="NZ_BKAG01000056.1"/>
</dbReference>